<evidence type="ECO:0000256" key="4">
    <source>
        <dbReference type="PROSITE-ProRule" id="PRU00332"/>
    </source>
</evidence>
<evidence type="ECO:0000256" key="1">
    <source>
        <dbReference type="ARBA" id="ARBA00022884"/>
    </source>
</evidence>
<dbReference type="PANTHER" id="PTHR46482">
    <property type="entry name" value="5'-ADENYLYLSULFATE REDUCTASE 3, CHLOROPLASTIC"/>
    <property type="match status" value="1"/>
</dbReference>
<keyword evidence="2" id="KW-0408">Iron</keyword>
<protein>
    <recommendedName>
        <fullName evidence="5">HTH La-type RNA-binding domain-containing protein</fullName>
    </recommendedName>
</protein>
<organism evidence="6 7">
    <name type="scientific">Zingiber officinale</name>
    <name type="common">Ginger</name>
    <name type="synonym">Amomum zingiber</name>
    <dbReference type="NCBI Taxonomy" id="94328"/>
    <lineage>
        <taxon>Eukaryota</taxon>
        <taxon>Viridiplantae</taxon>
        <taxon>Streptophyta</taxon>
        <taxon>Embryophyta</taxon>
        <taxon>Tracheophyta</taxon>
        <taxon>Spermatophyta</taxon>
        <taxon>Magnoliopsida</taxon>
        <taxon>Liliopsida</taxon>
        <taxon>Zingiberales</taxon>
        <taxon>Zingiberaceae</taxon>
        <taxon>Zingiber</taxon>
    </lineage>
</organism>
<keyword evidence="1 4" id="KW-0694">RNA-binding</keyword>
<dbReference type="CDD" id="cd07323">
    <property type="entry name" value="LAM"/>
    <property type="match status" value="1"/>
</dbReference>
<gene>
    <name evidence="6" type="ORF">ZIOFF_025083</name>
</gene>
<keyword evidence="3" id="KW-0411">Iron-sulfur</keyword>
<comment type="caution">
    <text evidence="6">The sequence shown here is derived from an EMBL/GenBank/DDBJ whole genome shotgun (WGS) entry which is preliminary data.</text>
</comment>
<dbReference type="PROSITE" id="PS50961">
    <property type="entry name" value="HTH_LA"/>
    <property type="match status" value="1"/>
</dbReference>
<keyword evidence="3" id="KW-0479">Metal-binding</keyword>
<dbReference type="Pfam" id="PF05383">
    <property type="entry name" value="La"/>
    <property type="match status" value="1"/>
</dbReference>
<dbReference type="InterPro" id="IPR014729">
    <property type="entry name" value="Rossmann-like_a/b/a_fold"/>
</dbReference>
<dbReference type="Gene3D" id="3.40.50.620">
    <property type="entry name" value="HUPs"/>
    <property type="match status" value="1"/>
</dbReference>
<evidence type="ECO:0000259" key="5">
    <source>
        <dbReference type="PROSITE" id="PS50961"/>
    </source>
</evidence>
<dbReference type="InterPro" id="IPR012511">
    <property type="entry name" value="AdoMetDC_leader"/>
</dbReference>
<sequence length="471" mass="52959">MNVTSVIKDGLLIAFSWSIICDTITPVNLFLYGVTFLGVSYYNKGPHGLFSHHIHPPLGFPYIFHELMESKGGEKSSSSSLLHYEAPLPLGYSIEDFLPHGGINKFQSVAYSNWNTNYRNIQNTDGGAKTTSRTTRVGFVKRQDAPVVAAAVAAPVCPQRWLMLVRSCRALEPTKRDDSTVHAATTVEAFDIAVGEEDTVDYEKLEGARDRFAAEDHRSGSGDVRQRNRHYFQHRLFSSLETFRQKIVTITRVFWNNGVEDVALIEYTKLTGWPFRAFSLDTGRLNPETYRFFDTVEKHYEINIEHMFPDAGEVHALVRSKGLFSFSKDGHQECCQMRKILFNCLLLKELDALKLWANVDNLCKDIFLRGKMDDQDWVPVSLIVTFNMVKRVTTSTAVILNALRDSTSTGLEIQTLGLEESSNQATMSRTQTEVALDRGSTSCSCNSQQGRDPAQLEELCRSGSNHEIGSD</sequence>
<evidence type="ECO:0000313" key="7">
    <source>
        <dbReference type="Proteomes" id="UP000734854"/>
    </source>
</evidence>
<dbReference type="Pfam" id="PF01507">
    <property type="entry name" value="PAPS_reduct"/>
    <property type="match status" value="1"/>
</dbReference>
<proteinExistence type="predicted"/>
<accession>A0A8J5LJK4</accession>
<dbReference type="SUPFAM" id="SSF46785">
    <property type="entry name" value="Winged helix' DNA-binding domain"/>
    <property type="match status" value="1"/>
</dbReference>
<dbReference type="EMBL" id="JACMSC010000007">
    <property type="protein sequence ID" value="KAG6514713.1"/>
    <property type="molecule type" value="Genomic_DNA"/>
</dbReference>
<dbReference type="InterPro" id="IPR006630">
    <property type="entry name" value="La_HTH"/>
</dbReference>
<dbReference type="GO" id="GO:0051536">
    <property type="term" value="F:iron-sulfur cluster binding"/>
    <property type="evidence" value="ECO:0007669"/>
    <property type="project" value="UniProtKB-KW"/>
</dbReference>
<dbReference type="SMART" id="SM00715">
    <property type="entry name" value="LA"/>
    <property type="match status" value="1"/>
</dbReference>
<dbReference type="InterPro" id="IPR036390">
    <property type="entry name" value="WH_DNA-bd_sf"/>
</dbReference>
<dbReference type="Pfam" id="PF08132">
    <property type="entry name" value="AdoMetDC_leader"/>
    <property type="match status" value="1"/>
</dbReference>
<dbReference type="PANTHER" id="PTHR46482:SF9">
    <property type="entry name" value="5'-ADENYLYLSULFATE REDUCTASE 1, CHLOROPLASTIC"/>
    <property type="match status" value="1"/>
</dbReference>
<dbReference type="InterPro" id="IPR036388">
    <property type="entry name" value="WH-like_DNA-bd_sf"/>
</dbReference>
<dbReference type="GO" id="GO:0003723">
    <property type="term" value="F:RNA binding"/>
    <property type="evidence" value="ECO:0007669"/>
    <property type="project" value="UniProtKB-UniRule"/>
</dbReference>
<dbReference type="InterPro" id="IPR002500">
    <property type="entry name" value="PAPS_reduct_dom"/>
</dbReference>
<evidence type="ECO:0000256" key="3">
    <source>
        <dbReference type="ARBA" id="ARBA00023014"/>
    </source>
</evidence>
<feature type="domain" description="HTH La-type RNA-binding" evidence="5">
    <location>
        <begin position="339"/>
        <end position="430"/>
    </location>
</feature>
<name>A0A8J5LJK4_ZINOF</name>
<keyword evidence="7" id="KW-1185">Reference proteome</keyword>
<dbReference type="Proteomes" id="UP000734854">
    <property type="component" value="Unassembled WGS sequence"/>
</dbReference>
<evidence type="ECO:0000256" key="2">
    <source>
        <dbReference type="ARBA" id="ARBA00023004"/>
    </source>
</evidence>
<dbReference type="AlphaFoldDB" id="A0A8J5LJK4"/>
<evidence type="ECO:0000313" key="6">
    <source>
        <dbReference type="EMBL" id="KAG6514713.1"/>
    </source>
</evidence>
<dbReference type="Gene3D" id="1.10.10.10">
    <property type="entry name" value="Winged helix-like DNA-binding domain superfamily/Winged helix DNA-binding domain"/>
    <property type="match status" value="1"/>
</dbReference>
<dbReference type="GO" id="GO:0003824">
    <property type="term" value="F:catalytic activity"/>
    <property type="evidence" value="ECO:0007669"/>
    <property type="project" value="InterPro"/>
</dbReference>
<dbReference type="SUPFAM" id="SSF52402">
    <property type="entry name" value="Adenine nucleotide alpha hydrolases-like"/>
    <property type="match status" value="1"/>
</dbReference>
<reference evidence="6 7" key="1">
    <citation type="submission" date="2020-08" db="EMBL/GenBank/DDBJ databases">
        <title>Plant Genome Project.</title>
        <authorList>
            <person name="Zhang R.-G."/>
        </authorList>
    </citation>
    <scope>NUCLEOTIDE SEQUENCE [LARGE SCALE GENOMIC DNA]</scope>
    <source>
        <tissue evidence="6">Rhizome</tissue>
    </source>
</reference>